<name>A0ABD6EM32_9BILA</name>
<dbReference type="Proteomes" id="UP001608902">
    <property type="component" value="Unassembled WGS sequence"/>
</dbReference>
<accession>A0ABD6EM32</accession>
<protein>
    <submittedName>
        <fullName evidence="2">Uncharacterized protein</fullName>
    </submittedName>
</protein>
<evidence type="ECO:0000313" key="3">
    <source>
        <dbReference type="Proteomes" id="UP001608902"/>
    </source>
</evidence>
<comment type="caution">
    <text evidence="2">The sequence shown here is derived from an EMBL/GenBank/DDBJ whole genome shotgun (WGS) entry which is preliminary data.</text>
</comment>
<feature type="compositionally biased region" description="Basic residues" evidence="1">
    <location>
        <begin position="1"/>
        <end position="13"/>
    </location>
</feature>
<gene>
    <name evidence="2" type="ORF">AB6A40_007035</name>
</gene>
<evidence type="ECO:0000313" key="2">
    <source>
        <dbReference type="EMBL" id="MFH4980326.1"/>
    </source>
</evidence>
<reference evidence="2 3" key="1">
    <citation type="submission" date="2024-08" db="EMBL/GenBank/DDBJ databases">
        <title>Gnathostoma spinigerum genome.</title>
        <authorList>
            <person name="Gonzalez-Bertolin B."/>
            <person name="Monzon S."/>
            <person name="Zaballos A."/>
            <person name="Jimenez P."/>
            <person name="Dekumyoy P."/>
            <person name="Varona S."/>
            <person name="Cuesta I."/>
            <person name="Sumanam S."/>
            <person name="Adisakwattana P."/>
            <person name="Gasser R.B."/>
            <person name="Hernandez-Gonzalez A."/>
            <person name="Young N.D."/>
            <person name="Perteguer M.J."/>
        </authorList>
    </citation>
    <scope>NUCLEOTIDE SEQUENCE [LARGE SCALE GENOMIC DNA]</scope>
    <source>
        <strain evidence="2">AL3</strain>
        <tissue evidence="2">Liver</tissue>
    </source>
</reference>
<organism evidence="2 3">
    <name type="scientific">Gnathostoma spinigerum</name>
    <dbReference type="NCBI Taxonomy" id="75299"/>
    <lineage>
        <taxon>Eukaryota</taxon>
        <taxon>Metazoa</taxon>
        <taxon>Ecdysozoa</taxon>
        <taxon>Nematoda</taxon>
        <taxon>Chromadorea</taxon>
        <taxon>Rhabditida</taxon>
        <taxon>Spirurina</taxon>
        <taxon>Gnathostomatomorpha</taxon>
        <taxon>Gnathostomatoidea</taxon>
        <taxon>Gnathostomatidae</taxon>
        <taxon>Gnathostoma</taxon>
    </lineage>
</organism>
<sequence length="78" mass="8859">MAKKRWQKNRTVKTLKSGNRGNAEGNGRKAVKKGDDGQANTLRAIPFLWMKESTRMRSHVLSKCGETCKRRIALLTDE</sequence>
<feature type="region of interest" description="Disordered" evidence="1">
    <location>
        <begin position="1"/>
        <end position="37"/>
    </location>
</feature>
<dbReference type="AlphaFoldDB" id="A0ABD6EM32"/>
<proteinExistence type="predicted"/>
<evidence type="ECO:0000256" key="1">
    <source>
        <dbReference type="SAM" id="MobiDB-lite"/>
    </source>
</evidence>
<dbReference type="EMBL" id="JBGFUD010005403">
    <property type="protein sequence ID" value="MFH4980326.1"/>
    <property type="molecule type" value="Genomic_DNA"/>
</dbReference>
<keyword evidence="3" id="KW-1185">Reference proteome</keyword>